<feature type="compositionally biased region" description="Pro residues" evidence="7">
    <location>
        <begin position="380"/>
        <end position="412"/>
    </location>
</feature>
<comment type="caution">
    <text evidence="9">The sequence shown here is derived from an EMBL/GenBank/DDBJ whole genome shotgun (WGS) entry which is preliminary data.</text>
</comment>
<evidence type="ECO:0000256" key="4">
    <source>
        <dbReference type="ARBA" id="ARBA00022741"/>
    </source>
</evidence>
<gene>
    <name evidence="9" type="ORF">EV192_10856</name>
</gene>
<keyword evidence="2 9" id="KW-0723">Serine/threonine-protein kinase</keyword>
<dbReference type="AlphaFoldDB" id="A0A4R2JDA3"/>
<evidence type="ECO:0000313" key="9">
    <source>
        <dbReference type="EMBL" id="TCO54768.1"/>
    </source>
</evidence>
<dbReference type="PANTHER" id="PTHR43289:SF6">
    <property type="entry name" value="SERINE_THREONINE-PROTEIN KINASE NEKL-3"/>
    <property type="match status" value="1"/>
</dbReference>
<proteinExistence type="predicted"/>
<dbReference type="EMBL" id="SLWS01000008">
    <property type="protein sequence ID" value="TCO54768.1"/>
    <property type="molecule type" value="Genomic_DNA"/>
</dbReference>
<dbReference type="InterPro" id="IPR011009">
    <property type="entry name" value="Kinase-like_dom_sf"/>
</dbReference>
<evidence type="ECO:0000256" key="6">
    <source>
        <dbReference type="ARBA" id="ARBA00022840"/>
    </source>
</evidence>
<keyword evidence="4" id="KW-0547">Nucleotide-binding</keyword>
<dbReference type="Gene3D" id="1.10.510.10">
    <property type="entry name" value="Transferase(Phosphotransferase) domain 1"/>
    <property type="match status" value="1"/>
</dbReference>
<keyword evidence="5 9" id="KW-0418">Kinase</keyword>
<evidence type="ECO:0000256" key="3">
    <source>
        <dbReference type="ARBA" id="ARBA00022679"/>
    </source>
</evidence>
<dbReference type="Pfam" id="PF00069">
    <property type="entry name" value="Pkinase"/>
    <property type="match status" value="1"/>
</dbReference>
<keyword evidence="3" id="KW-0808">Transferase</keyword>
<evidence type="ECO:0000256" key="1">
    <source>
        <dbReference type="ARBA" id="ARBA00012513"/>
    </source>
</evidence>
<dbReference type="PROSITE" id="PS50011">
    <property type="entry name" value="PROTEIN_KINASE_DOM"/>
    <property type="match status" value="1"/>
</dbReference>
<feature type="compositionally biased region" description="Pro residues" evidence="7">
    <location>
        <begin position="423"/>
        <end position="433"/>
    </location>
</feature>
<evidence type="ECO:0000256" key="7">
    <source>
        <dbReference type="SAM" id="MobiDB-lite"/>
    </source>
</evidence>
<accession>A0A4R2JDA3</accession>
<feature type="compositionally biased region" description="Pro residues" evidence="7">
    <location>
        <begin position="450"/>
        <end position="468"/>
    </location>
</feature>
<evidence type="ECO:0000256" key="5">
    <source>
        <dbReference type="ARBA" id="ARBA00022777"/>
    </source>
</evidence>
<feature type="compositionally biased region" description="Pro residues" evidence="7">
    <location>
        <begin position="509"/>
        <end position="551"/>
    </location>
</feature>
<feature type="compositionally biased region" description="Pro residues" evidence="7">
    <location>
        <begin position="323"/>
        <end position="344"/>
    </location>
</feature>
<dbReference type="SUPFAM" id="SSF56112">
    <property type="entry name" value="Protein kinase-like (PK-like)"/>
    <property type="match status" value="1"/>
</dbReference>
<dbReference type="EC" id="2.7.11.1" evidence="1"/>
<dbReference type="GO" id="GO:0005524">
    <property type="term" value="F:ATP binding"/>
    <property type="evidence" value="ECO:0007669"/>
    <property type="project" value="UniProtKB-KW"/>
</dbReference>
<dbReference type="Proteomes" id="UP000295680">
    <property type="component" value="Unassembled WGS sequence"/>
</dbReference>
<feature type="compositionally biased region" description="Low complexity" evidence="7">
    <location>
        <begin position="552"/>
        <end position="576"/>
    </location>
</feature>
<feature type="compositionally biased region" description="Acidic residues" evidence="7">
    <location>
        <begin position="297"/>
        <end position="306"/>
    </location>
</feature>
<protein>
    <recommendedName>
        <fullName evidence="1">non-specific serine/threonine protein kinase</fullName>
        <ecNumber evidence="1">2.7.11.1</ecNumber>
    </recommendedName>
</protein>
<feature type="compositionally biased region" description="Basic and acidic residues" evidence="7">
    <location>
        <begin position="307"/>
        <end position="317"/>
    </location>
</feature>
<dbReference type="PANTHER" id="PTHR43289">
    <property type="entry name" value="MITOGEN-ACTIVATED PROTEIN KINASE KINASE KINASE 20-RELATED"/>
    <property type="match status" value="1"/>
</dbReference>
<keyword evidence="10" id="KW-1185">Reference proteome</keyword>
<dbReference type="GO" id="GO:0004674">
    <property type="term" value="F:protein serine/threonine kinase activity"/>
    <property type="evidence" value="ECO:0007669"/>
    <property type="project" value="UniProtKB-KW"/>
</dbReference>
<feature type="domain" description="Protein kinase" evidence="8">
    <location>
        <begin position="20"/>
        <end position="271"/>
    </location>
</feature>
<name>A0A4R2JDA3_9PSEU</name>
<feature type="compositionally biased region" description="Pro residues" evidence="7">
    <location>
        <begin position="577"/>
        <end position="588"/>
    </location>
</feature>
<feature type="compositionally biased region" description="Pro residues" evidence="7">
    <location>
        <begin position="480"/>
        <end position="503"/>
    </location>
</feature>
<reference evidence="9 10" key="1">
    <citation type="submission" date="2019-03" db="EMBL/GenBank/DDBJ databases">
        <title>Genomic Encyclopedia of Type Strains, Phase IV (KMG-IV): sequencing the most valuable type-strain genomes for metagenomic binning, comparative biology and taxonomic classification.</title>
        <authorList>
            <person name="Goeker M."/>
        </authorList>
    </citation>
    <scope>NUCLEOTIDE SEQUENCE [LARGE SCALE GENOMIC DNA]</scope>
    <source>
        <strain evidence="9 10">DSM 45934</strain>
    </source>
</reference>
<evidence type="ECO:0000256" key="2">
    <source>
        <dbReference type="ARBA" id="ARBA00022527"/>
    </source>
</evidence>
<organism evidence="9 10">
    <name type="scientific">Actinocrispum wychmicini</name>
    <dbReference type="NCBI Taxonomy" id="1213861"/>
    <lineage>
        <taxon>Bacteria</taxon>
        <taxon>Bacillati</taxon>
        <taxon>Actinomycetota</taxon>
        <taxon>Actinomycetes</taxon>
        <taxon>Pseudonocardiales</taxon>
        <taxon>Pseudonocardiaceae</taxon>
        <taxon>Actinocrispum</taxon>
    </lineage>
</organism>
<sequence>MLLAEGGTGYGVMTIDANSVIAPRALATGPVATVYMGRLMGTGDEVAVKMFATKFDRDTASRLDRERAALDTVRSVRSILPIDDLVEHDGRSGVRMELCQGSIAGFLSVALAVPDVLRVGVAVATALAAAHRVGVVHGGVTPDNVLYRRTGELVLADFGLALRERFPRDPMLALQYTAPETLRDDTRSAASDLYGLGAVLYTALTGAPPFPRRAGEPPGERILRVLREEVPPVRGVGVPAELSVVIDQLLAKDPATRPSDAASVAGLFESLQRGTPAPAPVPVGNRSAPPVDNQGGDPDDFDFDDFAEVHNASRETAHTVAPTAPPTPTAPPMAPAPMTPPMSAGPPMSTAPQMASAPQVPTGPQMPQMATAPLMSTGPQVPPTPTVPRGPTAPPSPTPPMAPTPTVPPSPTVPQVSTGRQMPPTPVVPPGATAPPMATGQQVLTGRQMPPTPAVPPGATVPPNPTAPHVPTGSQMSPVPTAPTPTVPPNPPVSLVPPTPTVPRGPAAPLNPTPPPMPPIPTVSPTPSAPQMPAVSPPLQMPTVSPPPAIPSVPSVSTVPMVSPGPTEPSDQTVPVVPTPSPRPPEPSVPFVATVPTPRVVPMEPVPPGGRVLLHTTAGSPPAGTKSRKRWRVGALVGIGVVVAGVTAIPLVLGKDSPQPHGEPSAVAEAPASVSVEAPKALIELAPPNDQGSQVELTWRAEGDLDFAVVVAGEQIDTMTLVAHRQRTMRVPVDLTRKYCFQVRGTDGRQIYSSDPIPIRGAHCKI</sequence>
<feature type="region of interest" description="Disordered" evidence="7">
    <location>
        <begin position="272"/>
        <end position="590"/>
    </location>
</feature>
<evidence type="ECO:0000259" key="8">
    <source>
        <dbReference type="PROSITE" id="PS50011"/>
    </source>
</evidence>
<evidence type="ECO:0000313" key="10">
    <source>
        <dbReference type="Proteomes" id="UP000295680"/>
    </source>
</evidence>
<keyword evidence="6" id="KW-0067">ATP-binding</keyword>
<dbReference type="InterPro" id="IPR000719">
    <property type="entry name" value="Prot_kinase_dom"/>
</dbReference>